<dbReference type="EMBL" id="CAJNDS010002740">
    <property type="protein sequence ID" value="CAE7580054.1"/>
    <property type="molecule type" value="Genomic_DNA"/>
</dbReference>
<accession>A0A812UNN2</accession>
<gene>
    <name evidence="3" type="primary">impdh</name>
    <name evidence="3" type="ORF">SNAT2548_LOCUS33094</name>
</gene>
<evidence type="ECO:0000313" key="3">
    <source>
        <dbReference type="EMBL" id="CAE7580054.1"/>
    </source>
</evidence>
<dbReference type="PANTHER" id="PTHR11911">
    <property type="entry name" value="INOSINE-5-MONOPHOSPHATE DEHYDROGENASE RELATED"/>
    <property type="match status" value="1"/>
</dbReference>
<organism evidence="3 4">
    <name type="scientific">Symbiodinium natans</name>
    <dbReference type="NCBI Taxonomy" id="878477"/>
    <lineage>
        <taxon>Eukaryota</taxon>
        <taxon>Sar</taxon>
        <taxon>Alveolata</taxon>
        <taxon>Dinophyceae</taxon>
        <taxon>Suessiales</taxon>
        <taxon>Symbiodiniaceae</taxon>
        <taxon>Symbiodinium</taxon>
    </lineage>
</organism>
<dbReference type="AlphaFoldDB" id="A0A812UNN2"/>
<evidence type="ECO:0000259" key="2">
    <source>
        <dbReference type="Pfam" id="PF00478"/>
    </source>
</evidence>
<name>A0A812UNN2_9DINO</name>
<dbReference type="PANTHER" id="PTHR11911:SF111">
    <property type="entry name" value="INOSINE-5'-MONOPHOSPHATE DEHYDROGENASE"/>
    <property type="match status" value="1"/>
</dbReference>
<proteinExistence type="inferred from homology"/>
<dbReference type="InterPro" id="IPR001093">
    <property type="entry name" value="IMP_DH_GMPRt"/>
</dbReference>
<dbReference type="FunFam" id="3.20.20.70:FF:000424">
    <property type="entry name" value="Inosine-5'-monophosphate dehydrogenase 2"/>
    <property type="match status" value="1"/>
</dbReference>
<dbReference type="InterPro" id="IPR005990">
    <property type="entry name" value="IMP_DH"/>
</dbReference>
<dbReference type="SUPFAM" id="SSF51412">
    <property type="entry name" value="Inosine monophosphate dehydrogenase (IMPDH)"/>
    <property type="match status" value="1"/>
</dbReference>
<dbReference type="Gene3D" id="3.20.20.70">
    <property type="entry name" value="Aldolase class I"/>
    <property type="match status" value="1"/>
</dbReference>
<dbReference type="GO" id="GO:0003938">
    <property type="term" value="F:IMP dehydrogenase activity"/>
    <property type="evidence" value="ECO:0007669"/>
    <property type="project" value="InterPro"/>
</dbReference>
<dbReference type="OrthoDB" id="416622at2759"/>
<sequence>MPKHLSLFQGQVGEVIVSQPYGLEDLLALPAPASAEAEVKLGTQLSKNVTLNAPLVAAPMDTVTEARMAIACALMGGIGVIHCNCSPAEQAKQVDLVKKWENGFIMDPFVLSQTHTVADLDNIRQKHDASTVCITDMGMMGNRPILKMFPPGFEPGASGHKLNRLTIRSGNLRNGFSTV</sequence>
<keyword evidence="4" id="KW-1185">Reference proteome</keyword>
<comment type="similarity">
    <text evidence="1">Belongs to the IMPDH/GMPR family.</text>
</comment>
<dbReference type="InterPro" id="IPR013785">
    <property type="entry name" value="Aldolase_TIM"/>
</dbReference>
<dbReference type="GO" id="GO:0006183">
    <property type="term" value="P:GTP biosynthetic process"/>
    <property type="evidence" value="ECO:0007669"/>
    <property type="project" value="TreeGrafter"/>
</dbReference>
<dbReference type="SMART" id="SM01240">
    <property type="entry name" value="IMPDH"/>
    <property type="match status" value="1"/>
</dbReference>
<dbReference type="GO" id="GO:0005737">
    <property type="term" value="C:cytoplasm"/>
    <property type="evidence" value="ECO:0007669"/>
    <property type="project" value="TreeGrafter"/>
</dbReference>
<evidence type="ECO:0000313" key="4">
    <source>
        <dbReference type="Proteomes" id="UP000604046"/>
    </source>
</evidence>
<evidence type="ECO:0000256" key="1">
    <source>
        <dbReference type="ARBA" id="ARBA00005502"/>
    </source>
</evidence>
<comment type="caution">
    <text evidence="3">The sequence shown here is derived from an EMBL/GenBank/DDBJ whole genome shotgun (WGS) entry which is preliminary data.</text>
</comment>
<dbReference type="Proteomes" id="UP000604046">
    <property type="component" value="Unassembled WGS sequence"/>
</dbReference>
<dbReference type="Pfam" id="PF00478">
    <property type="entry name" value="IMPDH"/>
    <property type="match status" value="1"/>
</dbReference>
<protein>
    <submittedName>
        <fullName evidence="3">Impdh protein</fullName>
    </submittedName>
</protein>
<feature type="domain" description="IMP dehydrogenase/GMP reductase" evidence="2">
    <location>
        <begin position="24"/>
        <end position="116"/>
    </location>
</feature>
<reference evidence="3" key="1">
    <citation type="submission" date="2021-02" db="EMBL/GenBank/DDBJ databases">
        <authorList>
            <person name="Dougan E. K."/>
            <person name="Rhodes N."/>
            <person name="Thang M."/>
            <person name="Chan C."/>
        </authorList>
    </citation>
    <scope>NUCLEOTIDE SEQUENCE</scope>
</reference>